<protein>
    <submittedName>
        <fullName evidence="2">Uncharacterized protein</fullName>
    </submittedName>
</protein>
<reference evidence="2 3" key="1">
    <citation type="journal article" date="2016" name="Microbes Environ.">
        <title>Phylogenetically diverse aerobic anoxygenic phototrophic bacteria isolated from epilithic biofilms in Tama river, Japan.</title>
        <authorList>
            <person name="Hirose S."/>
            <person name="Matsuura K."/>
            <person name="Haruta S."/>
        </authorList>
    </citation>
    <scope>NUCLEOTIDE SEQUENCE [LARGE SCALE GENOMIC DNA]</scope>
    <source>
        <strain evidence="2 3">S08</strain>
    </source>
</reference>
<dbReference type="Proteomes" id="UP000831327">
    <property type="component" value="Chromosome"/>
</dbReference>
<keyword evidence="3" id="KW-1185">Reference proteome</keyword>
<evidence type="ECO:0000313" key="2">
    <source>
        <dbReference type="EMBL" id="BDG70501.1"/>
    </source>
</evidence>
<accession>A0ABM7XYE5</accession>
<feature type="region of interest" description="Disordered" evidence="1">
    <location>
        <begin position="123"/>
        <end position="154"/>
    </location>
</feature>
<sequence length="316" mass="34788">MQARYFALPGSPSVLAIRFSATQFGQLDAMPVGDEDAYLYVFVEKTADIVQILPFSRAAIEAWRPTTDADQQLRTQALALRVSGQGRDAAILTEDVRQLELALRTASRMPTAQRATLKLRDAATAPRPAPQVNAARPAQPAASGSTRWRFGRSQDPVTREVTQYANLAADPAEGGGPGGQMIQARCAGPRLELLFANGSLPLRNELSESRLRAALMEINFDDRVVQRLIWQILDRHPTTAIDPFGVGGFIGLAGMFEPSVQRASTTWDSAWLLNMLSGSDRVILRVWDARHNAHVIRFSPRSSIGEFQRHLSNCVR</sequence>
<evidence type="ECO:0000256" key="1">
    <source>
        <dbReference type="SAM" id="MobiDB-lite"/>
    </source>
</evidence>
<name>A0ABM7XYE5_9PROT</name>
<dbReference type="EMBL" id="AP025637">
    <property type="protein sequence ID" value="BDG70501.1"/>
    <property type="molecule type" value="Genomic_DNA"/>
</dbReference>
<proteinExistence type="predicted"/>
<evidence type="ECO:0000313" key="3">
    <source>
        <dbReference type="Proteomes" id="UP000831327"/>
    </source>
</evidence>
<gene>
    <name evidence="2" type="ORF">Rmf_04300</name>
</gene>
<organism evidence="2 3">
    <name type="scientific">Roseomonas fluvialis</name>
    <dbReference type="NCBI Taxonomy" id="1750527"/>
    <lineage>
        <taxon>Bacteria</taxon>
        <taxon>Pseudomonadati</taxon>
        <taxon>Pseudomonadota</taxon>
        <taxon>Alphaproteobacteria</taxon>
        <taxon>Acetobacterales</taxon>
        <taxon>Roseomonadaceae</taxon>
        <taxon>Roseomonas</taxon>
    </lineage>
</organism>